<evidence type="ECO:0000256" key="2">
    <source>
        <dbReference type="ARBA" id="ARBA00022475"/>
    </source>
</evidence>
<comment type="subcellular location">
    <subcellularLocation>
        <location evidence="1">Cell membrane</location>
        <topology evidence="1">Multi-pass membrane protein</topology>
    </subcellularLocation>
</comment>
<feature type="transmembrane region" description="Helical" evidence="6">
    <location>
        <begin position="393"/>
        <end position="416"/>
    </location>
</feature>
<accession>A0A7S3MHG4</accession>
<proteinExistence type="predicted"/>
<dbReference type="InterPro" id="IPR005829">
    <property type="entry name" value="Sugar_transporter_CS"/>
</dbReference>
<evidence type="ECO:0000256" key="3">
    <source>
        <dbReference type="ARBA" id="ARBA00022692"/>
    </source>
</evidence>
<dbReference type="InterPro" id="IPR036259">
    <property type="entry name" value="MFS_trans_sf"/>
</dbReference>
<gene>
    <name evidence="8" type="ORF">SELO1098_LOCUS33870</name>
</gene>
<sequence>MTVAVYQKKIHELGEKLDPRVWNIGLSFLCTGTSVGILIPCMPLLVSQLNIPPSEFGLVVSAFGLSKLIGNIPSGYFVEKYGRKPSMMVGLGMCGVGLGSIGLALLPGFGTPWLIACRLVSGLGVSSFVAGGYMFMSDISTPLNRTRTIAPVMAGFSGGAALGPAAGGVLIDSIGIGQTYATVGVMFLTLAAMNGLLLHETKNFTSLPAKVTSESKKDTVIIDATATATADAGANRNDVKSEKDITSAKIDVGVLGSFNEAFSAWKVLWNDPNKQLRHTVTMNGLFWFTLSGTQMTLLPLLMVSPAVGVDLNTAVTGGLAMSAAEIGASFAFMSLVSFVSAQPMAYLADKYGKVPTILGGCTLLSCSMAALPLTTTLEWSHPLLSGLPAYTPALVAVLLPFALSTTALNATPTALVSDLTEPSNRAQALSLLRTAGDLGLLLGASCAGAVATYTSLGTALELNGALTAGAMFWFASKNKQILKSFFTSRGYFGGKNAQTKL</sequence>
<feature type="transmembrane region" description="Helical" evidence="6">
    <location>
        <begin position="319"/>
        <end position="339"/>
    </location>
</feature>
<evidence type="ECO:0000256" key="5">
    <source>
        <dbReference type="ARBA" id="ARBA00023136"/>
    </source>
</evidence>
<dbReference type="PANTHER" id="PTHR43124">
    <property type="entry name" value="PURINE EFFLUX PUMP PBUE"/>
    <property type="match status" value="1"/>
</dbReference>
<dbReference type="Pfam" id="PF07690">
    <property type="entry name" value="MFS_1"/>
    <property type="match status" value="1"/>
</dbReference>
<feature type="transmembrane region" description="Helical" evidence="6">
    <location>
        <begin position="58"/>
        <end position="77"/>
    </location>
</feature>
<evidence type="ECO:0000256" key="6">
    <source>
        <dbReference type="SAM" id="Phobius"/>
    </source>
</evidence>
<dbReference type="InterPro" id="IPR011701">
    <property type="entry name" value="MFS"/>
</dbReference>
<feature type="domain" description="Major facilitator superfamily (MFS) profile" evidence="7">
    <location>
        <begin position="20"/>
        <end position="481"/>
    </location>
</feature>
<dbReference type="SUPFAM" id="SSF103473">
    <property type="entry name" value="MFS general substrate transporter"/>
    <property type="match status" value="1"/>
</dbReference>
<dbReference type="InterPro" id="IPR020846">
    <property type="entry name" value="MFS_dom"/>
</dbReference>
<dbReference type="Gene3D" id="1.20.1250.20">
    <property type="entry name" value="MFS general substrate transporter like domains"/>
    <property type="match status" value="2"/>
</dbReference>
<protein>
    <recommendedName>
        <fullName evidence="7">Major facilitator superfamily (MFS) profile domain-containing protein</fullName>
    </recommendedName>
</protein>
<feature type="transmembrane region" description="Helical" evidence="6">
    <location>
        <begin position="177"/>
        <end position="198"/>
    </location>
</feature>
<keyword evidence="3 6" id="KW-0812">Transmembrane</keyword>
<evidence type="ECO:0000256" key="4">
    <source>
        <dbReference type="ARBA" id="ARBA00022989"/>
    </source>
</evidence>
<keyword evidence="5 6" id="KW-0472">Membrane</keyword>
<reference evidence="8" key="1">
    <citation type="submission" date="2021-01" db="EMBL/GenBank/DDBJ databases">
        <authorList>
            <person name="Corre E."/>
            <person name="Pelletier E."/>
            <person name="Niang G."/>
            <person name="Scheremetjew M."/>
            <person name="Finn R."/>
            <person name="Kale V."/>
            <person name="Holt S."/>
            <person name="Cochrane G."/>
            <person name="Meng A."/>
            <person name="Brown T."/>
            <person name="Cohen L."/>
        </authorList>
    </citation>
    <scope>NUCLEOTIDE SEQUENCE</scope>
    <source>
        <strain evidence="8">CCAP 955/1</strain>
    </source>
</reference>
<name>A0A7S3MHG4_9STRA</name>
<evidence type="ECO:0000259" key="7">
    <source>
        <dbReference type="PROSITE" id="PS50850"/>
    </source>
</evidence>
<dbReference type="InterPro" id="IPR050189">
    <property type="entry name" value="MFS_Efflux_Transporters"/>
</dbReference>
<feature type="transmembrane region" description="Helical" evidence="6">
    <location>
        <begin position="351"/>
        <end position="373"/>
    </location>
</feature>
<dbReference type="AlphaFoldDB" id="A0A7S3MHG4"/>
<dbReference type="PROSITE" id="PS00216">
    <property type="entry name" value="SUGAR_TRANSPORT_1"/>
    <property type="match status" value="1"/>
</dbReference>
<keyword evidence="4 6" id="KW-1133">Transmembrane helix</keyword>
<feature type="transmembrane region" description="Helical" evidence="6">
    <location>
        <begin position="456"/>
        <end position="475"/>
    </location>
</feature>
<keyword evidence="2" id="KW-1003">Cell membrane</keyword>
<feature type="transmembrane region" description="Helical" evidence="6">
    <location>
        <begin position="284"/>
        <end position="307"/>
    </location>
</feature>
<evidence type="ECO:0000256" key="1">
    <source>
        <dbReference type="ARBA" id="ARBA00004651"/>
    </source>
</evidence>
<feature type="transmembrane region" description="Helical" evidence="6">
    <location>
        <begin position="89"/>
        <end position="107"/>
    </location>
</feature>
<feature type="transmembrane region" description="Helical" evidence="6">
    <location>
        <begin position="148"/>
        <end position="171"/>
    </location>
</feature>
<feature type="transmembrane region" description="Helical" evidence="6">
    <location>
        <begin position="21"/>
        <end position="46"/>
    </location>
</feature>
<dbReference type="PROSITE" id="PS50850">
    <property type="entry name" value="MFS"/>
    <property type="match status" value="1"/>
</dbReference>
<feature type="transmembrane region" description="Helical" evidence="6">
    <location>
        <begin position="113"/>
        <end position="136"/>
    </location>
</feature>
<evidence type="ECO:0000313" key="8">
    <source>
        <dbReference type="EMBL" id="CAE0304999.1"/>
    </source>
</evidence>
<dbReference type="EMBL" id="HBIC01065829">
    <property type="protein sequence ID" value="CAE0304999.1"/>
    <property type="molecule type" value="Transcribed_RNA"/>
</dbReference>
<organism evidence="8">
    <name type="scientific">Spumella elongata</name>
    <dbReference type="NCBI Taxonomy" id="89044"/>
    <lineage>
        <taxon>Eukaryota</taxon>
        <taxon>Sar</taxon>
        <taxon>Stramenopiles</taxon>
        <taxon>Ochrophyta</taxon>
        <taxon>Chrysophyceae</taxon>
        <taxon>Chromulinales</taxon>
        <taxon>Chromulinaceae</taxon>
        <taxon>Spumella</taxon>
    </lineage>
</organism>
<dbReference type="GO" id="GO:0005886">
    <property type="term" value="C:plasma membrane"/>
    <property type="evidence" value="ECO:0007669"/>
    <property type="project" value="UniProtKB-SubCell"/>
</dbReference>
<dbReference type="PANTHER" id="PTHR43124:SF3">
    <property type="entry name" value="CHLORAMPHENICOL EFFLUX PUMP RV0191"/>
    <property type="match status" value="1"/>
</dbReference>
<dbReference type="GO" id="GO:0022857">
    <property type="term" value="F:transmembrane transporter activity"/>
    <property type="evidence" value="ECO:0007669"/>
    <property type="project" value="InterPro"/>
</dbReference>
<feature type="transmembrane region" description="Helical" evidence="6">
    <location>
        <begin position="428"/>
        <end position="450"/>
    </location>
</feature>